<organism evidence="1">
    <name type="scientific">Arundo donax</name>
    <name type="common">Giant reed</name>
    <name type="synonym">Donax arundinaceus</name>
    <dbReference type="NCBI Taxonomy" id="35708"/>
    <lineage>
        <taxon>Eukaryota</taxon>
        <taxon>Viridiplantae</taxon>
        <taxon>Streptophyta</taxon>
        <taxon>Embryophyta</taxon>
        <taxon>Tracheophyta</taxon>
        <taxon>Spermatophyta</taxon>
        <taxon>Magnoliopsida</taxon>
        <taxon>Liliopsida</taxon>
        <taxon>Poales</taxon>
        <taxon>Poaceae</taxon>
        <taxon>PACMAD clade</taxon>
        <taxon>Arundinoideae</taxon>
        <taxon>Arundineae</taxon>
        <taxon>Arundo</taxon>
    </lineage>
</organism>
<dbReference type="AlphaFoldDB" id="A0A0A9G8Y0"/>
<evidence type="ECO:0000313" key="1">
    <source>
        <dbReference type="EMBL" id="JAE19914.1"/>
    </source>
</evidence>
<dbReference type="EMBL" id="GBRH01177982">
    <property type="protein sequence ID" value="JAE19914.1"/>
    <property type="molecule type" value="Transcribed_RNA"/>
</dbReference>
<accession>A0A0A9G8Y0</accession>
<reference evidence="1" key="1">
    <citation type="submission" date="2014-09" db="EMBL/GenBank/DDBJ databases">
        <authorList>
            <person name="Magalhaes I.L.F."/>
            <person name="Oliveira U."/>
            <person name="Santos F.R."/>
            <person name="Vidigal T.H.D.A."/>
            <person name="Brescovit A.D."/>
            <person name="Santos A.J."/>
        </authorList>
    </citation>
    <scope>NUCLEOTIDE SEQUENCE</scope>
    <source>
        <tissue evidence="1">Shoot tissue taken approximately 20 cm above the soil surface</tissue>
    </source>
</reference>
<sequence>MRTTGLHISWSSATSTKVRSLKEIGRILSRRRANSKSRSTDNLIISVIMSLSSCFSGSTRPKARPDQVDHAEYEWCPLDAVAGRGLLA</sequence>
<name>A0A0A9G8Y0_ARUDO</name>
<protein>
    <submittedName>
        <fullName evidence="1">Uncharacterized protein</fullName>
    </submittedName>
</protein>
<reference evidence="1" key="2">
    <citation type="journal article" date="2015" name="Data Brief">
        <title>Shoot transcriptome of the giant reed, Arundo donax.</title>
        <authorList>
            <person name="Barrero R.A."/>
            <person name="Guerrero F.D."/>
            <person name="Moolhuijzen P."/>
            <person name="Goolsby J.A."/>
            <person name="Tidwell J."/>
            <person name="Bellgard S.E."/>
            <person name="Bellgard M.I."/>
        </authorList>
    </citation>
    <scope>NUCLEOTIDE SEQUENCE</scope>
    <source>
        <tissue evidence="1">Shoot tissue taken approximately 20 cm above the soil surface</tissue>
    </source>
</reference>
<proteinExistence type="predicted"/>